<accession>A0ABN9QJM4</accession>
<feature type="non-terminal residue" evidence="2">
    <location>
        <position position="227"/>
    </location>
</feature>
<feature type="compositionally biased region" description="Gly residues" evidence="1">
    <location>
        <begin position="9"/>
        <end position="26"/>
    </location>
</feature>
<dbReference type="Proteomes" id="UP001189429">
    <property type="component" value="Unassembled WGS sequence"/>
</dbReference>
<sequence>RPTAATTVGWGGHGSGAGAGEPRGAGGVLQQLLQQDIHGGDDRIPAGRHHEGLRFLREGELEARGVQPHDLEPLRRVPLLPEVSPAGADHHWRALRQSHQVRPGADLVPGPGPALRGGGAAPTAAHEDVQVRDPGAGAVPGEAPGLAAPVPAPGRHRAPEGGLPRLRGVRVRHPRGPPAGAAHLDPRDAARPAEAGRAQELQHAGPASKAVGPVCGCARAAGQPASG</sequence>
<reference evidence="2" key="1">
    <citation type="submission" date="2023-10" db="EMBL/GenBank/DDBJ databases">
        <authorList>
            <person name="Chen Y."/>
            <person name="Shah S."/>
            <person name="Dougan E. K."/>
            <person name="Thang M."/>
            <person name="Chan C."/>
        </authorList>
    </citation>
    <scope>NUCLEOTIDE SEQUENCE [LARGE SCALE GENOMIC DNA]</scope>
</reference>
<keyword evidence="3" id="KW-1185">Reference proteome</keyword>
<protein>
    <submittedName>
        <fullName evidence="2">Uncharacterized protein</fullName>
    </submittedName>
</protein>
<evidence type="ECO:0000256" key="1">
    <source>
        <dbReference type="SAM" id="MobiDB-lite"/>
    </source>
</evidence>
<gene>
    <name evidence="2" type="ORF">PCOR1329_LOCUS11700</name>
</gene>
<proteinExistence type="predicted"/>
<feature type="non-terminal residue" evidence="2">
    <location>
        <position position="1"/>
    </location>
</feature>
<comment type="caution">
    <text evidence="2">The sequence shown here is derived from an EMBL/GenBank/DDBJ whole genome shotgun (WGS) entry which is preliminary data.</text>
</comment>
<evidence type="ECO:0000313" key="3">
    <source>
        <dbReference type="Proteomes" id="UP001189429"/>
    </source>
</evidence>
<feature type="region of interest" description="Disordered" evidence="1">
    <location>
        <begin position="1"/>
        <end position="26"/>
    </location>
</feature>
<name>A0ABN9QJM4_9DINO</name>
<evidence type="ECO:0000313" key="2">
    <source>
        <dbReference type="EMBL" id="CAK0805065.1"/>
    </source>
</evidence>
<feature type="compositionally biased region" description="Low complexity" evidence="1">
    <location>
        <begin position="134"/>
        <end position="149"/>
    </location>
</feature>
<feature type="region of interest" description="Disordered" evidence="1">
    <location>
        <begin position="102"/>
        <end position="213"/>
    </location>
</feature>
<organism evidence="2 3">
    <name type="scientific">Prorocentrum cordatum</name>
    <dbReference type="NCBI Taxonomy" id="2364126"/>
    <lineage>
        <taxon>Eukaryota</taxon>
        <taxon>Sar</taxon>
        <taxon>Alveolata</taxon>
        <taxon>Dinophyceae</taxon>
        <taxon>Prorocentrales</taxon>
        <taxon>Prorocentraceae</taxon>
        <taxon>Prorocentrum</taxon>
    </lineage>
</organism>
<dbReference type="EMBL" id="CAUYUJ010003371">
    <property type="protein sequence ID" value="CAK0805065.1"/>
    <property type="molecule type" value="Genomic_DNA"/>
</dbReference>